<protein>
    <submittedName>
        <fullName evidence="2">Uncharacterized protein</fullName>
    </submittedName>
</protein>
<dbReference type="EMBL" id="JBBPFD010000020">
    <property type="protein sequence ID" value="KAK7884444.1"/>
    <property type="molecule type" value="Genomic_DNA"/>
</dbReference>
<feature type="compositionally biased region" description="Basic and acidic residues" evidence="1">
    <location>
        <begin position="137"/>
        <end position="146"/>
    </location>
</feature>
<evidence type="ECO:0000313" key="2">
    <source>
        <dbReference type="EMBL" id="KAK7884444.1"/>
    </source>
</evidence>
<feature type="region of interest" description="Disordered" evidence="1">
    <location>
        <begin position="350"/>
        <end position="374"/>
    </location>
</feature>
<feature type="compositionally biased region" description="Basic and acidic residues" evidence="1">
    <location>
        <begin position="295"/>
        <end position="314"/>
    </location>
</feature>
<name>A0AAW0N022_9GOBI</name>
<feature type="region of interest" description="Disordered" evidence="1">
    <location>
        <begin position="85"/>
        <end position="236"/>
    </location>
</feature>
<organism evidence="2 3">
    <name type="scientific">Mugilogobius chulae</name>
    <name type="common">yellowstripe goby</name>
    <dbReference type="NCBI Taxonomy" id="88201"/>
    <lineage>
        <taxon>Eukaryota</taxon>
        <taxon>Metazoa</taxon>
        <taxon>Chordata</taxon>
        <taxon>Craniata</taxon>
        <taxon>Vertebrata</taxon>
        <taxon>Euteleostomi</taxon>
        <taxon>Actinopterygii</taxon>
        <taxon>Neopterygii</taxon>
        <taxon>Teleostei</taxon>
        <taxon>Neoteleostei</taxon>
        <taxon>Acanthomorphata</taxon>
        <taxon>Gobiaria</taxon>
        <taxon>Gobiiformes</taxon>
        <taxon>Gobioidei</taxon>
        <taxon>Gobiidae</taxon>
        <taxon>Gobionellinae</taxon>
        <taxon>Mugilogobius</taxon>
    </lineage>
</organism>
<evidence type="ECO:0000256" key="1">
    <source>
        <dbReference type="SAM" id="MobiDB-lite"/>
    </source>
</evidence>
<reference evidence="3" key="1">
    <citation type="submission" date="2024-04" db="EMBL/GenBank/DDBJ databases">
        <title>Salinicola lusitanus LLJ914,a marine bacterium isolated from the Okinawa Trough.</title>
        <authorList>
            <person name="Li J."/>
        </authorList>
    </citation>
    <scope>NUCLEOTIDE SEQUENCE [LARGE SCALE GENOMIC DNA]</scope>
</reference>
<feature type="region of interest" description="Disordered" evidence="1">
    <location>
        <begin position="269"/>
        <end position="314"/>
    </location>
</feature>
<dbReference type="Proteomes" id="UP001460270">
    <property type="component" value="Unassembled WGS sequence"/>
</dbReference>
<gene>
    <name evidence="2" type="ORF">WMY93_027567</name>
</gene>
<proteinExistence type="predicted"/>
<sequence length="418" mass="46317">MQVEPAVCVLDAPQRMEVSVICEEKVTTMKEDVGTELKIKQMKIEEEIALSQQSIEVASKTDTIVDKAEDIPSTEVTTTILTEAVPPKRKPKSPKIPQKQMDIDGKSTEADVSPATTDAVVVPARRKSKTTPPPEISIEKPNKENVQEEVEDETKTEISLVEAPPALESGSISPPKRKSKKSKISPELSKEEVEETKFQTSPVIETAASVSPPKRKSKSKKVEPQDSSVSPMDVSIESVDETKKVATIVLEMPDTVSQTIFVETVIKPKQEAPTEESQTTIKTISTTTVEFDQAESEKVTTSESSTRQDDDLIVGKEDIEKPVPSEDQEQAHSVIVEDLSKPFQVPVTETQEVVPQEAEVQPISQEISPDFDTTKVEDARSLQEKFDGLKKSACSLKLHKKFLNQWKLKMNRKTPKMQ</sequence>
<comment type="caution">
    <text evidence="2">The sequence shown here is derived from an EMBL/GenBank/DDBJ whole genome shotgun (WGS) entry which is preliminary data.</text>
</comment>
<keyword evidence="3" id="KW-1185">Reference proteome</keyword>
<feature type="compositionally biased region" description="Low complexity" evidence="1">
    <location>
        <begin position="275"/>
        <end position="288"/>
    </location>
</feature>
<feature type="compositionally biased region" description="Basic and acidic residues" evidence="1">
    <location>
        <begin position="188"/>
        <end position="197"/>
    </location>
</feature>
<accession>A0AAW0N022</accession>
<dbReference type="AlphaFoldDB" id="A0AAW0N022"/>
<evidence type="ECO:0000313" key="3">
    <source>
        <dbReference type="Proteomes" id="UP001460270"/>
    </source>
</evidence>